<name>A0AAD4MQQ5_9BILA</name>
<evidence type="ECO:0000313" key="3">
    <source>
        <dbReference type="Proteomes" id="UP001201812"/>
    </source>
</evidence>
<evidence type="ECO:0000256" key="1">
    <source>
        <dbReference type="SAM" id="SignalP"/>
    </source>
</evidence>
<dbReference type="AlphaFoldDB" id="A0AAD4MQQ5"/>
<dbReference type="EMBL" id="JAKKPZ010000136">
    <property type="protein sequence ID" value="KAI1700725.1"/>
    <property type="molecule type" value="Genomic_DNA"/>
</dbReference>
<organism evidence="2 3">
    <name type="scientific">Ditylenchus destructor</name>
    <dbReference type="NCBI Taxonomy" id="166010"/>
    <lineage>
        <taxon>Eukaryota</taxon>
        <taxon>Metazoa</taxon>
        <taxon>Ecdysozoa</taxon>
        <taxon>Nematoda</taxon>
        <taxon>Chromadorea</taxon>
        <taxon>Rhabditida</taxon>
        <taxon>Tylenchina</taxon>
        <taxon>Tylenchomorpha</taxon>
        <taxon>Sphaerularioidea</taxon>
        <taxon>Anguinidae</taxon>
        <taxon>Anguininae</taxon>
        <taxon>Ditylenchus</taxon>
    </lineage>
</organism>
<evidence type="ECO:0000313" key="2">
    <source>
        <dbReference type="EMBL" id="KAI1700725.1"/>
    </source>
</evidence>
<protein>
    <submittedName>
        <fullName evidence="2">Uncharacterized protein</fullName>
    </submittedName>
</protein>
<keyword evidence="3" id="KW-1185">Reference proteome</keyword>
<accession>A0AAD4MQQ5</accession>
<feature type="chain" id="PRO_5042096060" evidence="1">
    <location>
        <begin position="21"/>
        <end position="250"/>
    </location>
</feature>
<gene>
    <name evidence="2" type="ORF">DdX_16534</name>
</gene>
<feature type="signal peptide" evidence="1">
    <location>
        <begin position="1"/>
        <end position="20"/>
    </location>
</feature>
<dbReference type="Proteomes" id="UP001201812">
    <property type="component" value="Unassembled WGS sequence"/>
</dbReference>
<reference evidence="2" key="1">
    <citation type="submission" date="2022-01" db="EMBL/GenBank/DDBJ databases">
        <title>Genome Sequence Resource for Two Populations of Ditylenchus destructor, the Migratory Endoparasitic Phytonematode.</title>
        <authorList>
            <person name="Zhang H."/>
            <person name="Lin R."/>
            <person name="Xie B."/>
        </authorList>
    </citation>
    <scope>NUCLEOTIDE SEQUENCE</scope>
    <source>
        <strain evidence="2">BazhouSP</strain>
    </source>
</reference>
<sequence>MTFLVIVFAIFLIFCSLVNCDYDTTAKDITQSLSNLNHDLSNNESLPILNITTLSALEQRKTKGNNDQIILQLFEKVFHYEESTEGPYDPYWDNQLEFRELPLLPVVEANEKGPARVVDNPFYSQNHTLNDIRNQTVPGILSQPFVQHNFTTIGLKKLVGNLTILAQRYGEGLKQKVLLVPLVLPRHTRNSGAGYHTIYKLNVGIGLVAPEKDGYRALAALVLNLKRKIYGDTLEGPDYYYDYDHALDHW</sequence>
<comment type="caution">
    <text evidence="2">The sequence shown here is derived from an EMBL/GenBank/DDBJ whole genome shotgun (WGS) entry which is preliminary data.</text>
</comment>
<proteinExistence type="predicted"/>
<keyword evidence="1" id="KW-0732">Signal</keyword>